<name>A0A2K9J3Q7_9BACI</name>
<evidence type="ECO:0000256" key="1">
    <source>
        <dbReference type="ARBA" id="ARBA00001946"/>
    </source>
</evidence>
<dbReference type="InterPro" id="IPR014883">
    <property type="entry name" value="VRR_NUC"/>
</dbReference>
<dbReference type="GO" id="GO:0016788">
    <property type="term" value="F:hydrolase activity, acting on ester bonds"/>
    <property type="evidence" value="ECO:0007669"/>
    <property type="project" value="InterPro"/>
</dbReference>
<evidence type="ECO:0000313" key="6">
    <source>
        <dbReference type="Proteomes" id="UP000234237"/>
    </source>
</evidence>
<feature type="domain" description="VRR-NUC" evidence="4">
    <location>
        <begin position="4"/>
        <end position="86"/>
    </location>
</feature>
<dbReference type="EMBL" id="CP018622">
    <property type="protein sequence ID" value="AUJ26577.1"/>
    <property type="molecule type" value="Genomic_DNA"/>
</dbReference>
<dbReference type="SMART" id="SM00990">
    <property type="entry name" value="VRR_NUC"/>
    <property type="match status" value="1"/>
</dbReference>
<sequence>MSQGPEKRVENQIKGYLDKLGAYHRKTHGSLFSKAGTPDILACVKGRFVAIEVKREEGGKVSPLQEANIQMIQKAGGIAFVTSSLEQTKQYLKKFNLV</sequence>
<dbReference type="KEGG" id="vpn:A21D_03543"/>
<dbReference type="RefSeq" id="WP_101933972.1">
    <property type="nucleotide sequence ID" value="NZ_CP018622.1"/>
</dbReference>
<evidence type="ECO:0000313" key="5">
    <source>
        <dbReference type="EMBL" id="AUJ26577.1"/>
    </source>
</evidence>
<evidence type="ECO:0000256" key="3">
    <source>
        <dbReference type="ARBA" id="ARBA00022801"/>
    </source>
</evidence>
<organism evidence="5 6">
    <name type="scientific">Virgibacillus dokdonensis</name>
    <dbReference type="NCBI Taxonomy" id="302167"/>
    <lineage>
        <taxon>Bacteria</taxon>
        <taxon>Bacillati</taxon>
        <taxon>Bacillota</taxon>
        <taxon>Bacilli</taxon>
        <taxon>Bacillales</taxon>
        <taxon>Bacillaceae</taxon>
        <taxon>Virgibacillus</taxon>
    </lineage>
</organism>
<keyword evidence="3" id="KW-0378">Hydrolase</keyword>
<dbReference type="GO" id="GO:0004518">
    <property type="term" value="F:nuclease activity"/>
    <property type="evidence" value="ECO:0007669"/>
    <property type="project" value="UniProtKB-KW"/>
</dbReference>
<dbReference type="AlphaFoldDB" id="A0A2K9J3Q7"/>
<reference evidence="6" key="1">
    <citation type="submission" date="2016-11" db="EMBL/GenBank/DDBJ databases">
        <title>Complete genome sequence of Virgibacillus pantothenticus 21D, a halophilic bacterium isolated from the deep hypersaline anoxic basin Discovery in the Mediterranean Sea.</title>
        <authorList>
            <person name="Zeaiter Z."/>
            <person name="Booth J.M."/>
            <person name="Prosdocimi E.M."/>
            <person name="Mapelli F."/>
            <person name="Fusi M."/>
            <person name="Daffonchio D."/>
            <person name="Borin S."/>
            <person name="Crotti E."/>
        </authorList>
    </citation>
    <scope>NUCLEOTIDE SEQUENCE [LARGE SCALE GENOMIC DNA]</scope>
    <source>
        <strain evidence="6">21D</strain>
    </source>
</reference>
<dbReference type="GO" id="GO:0003676">
    <property type="term" value="F:nucleic acid binding"/>
    <property type="evidence" value="ECO:0007669"/>
    <property type="project" value="InterPro"/>
</dbReference>
<dbReference type="Pfam" id="PF08774">
    <property type="entry name" value="VRR_NUC"/>
    <property type="match status" value="1"/>
</dbReference>
<keyword evidence="2" id="KW-0540">Nuclease</keyword>
<evidence type="ECO:0000259" key="4">
    <source>
        <dbReference type="SMART" id="SM00990"/>
    </source>
</evidence>
<dbReference type="Gene3D" id="3.40.1350.10">
    <property type="match status" value="1"/>
</dbReference>
<dbReference type="InterPro" id="IPR011856">
    <property type="entry name" value="tRNA_endonuc-like_dom_sf"/>
</dbReference>
<dbReference type="Proteomes" id="UP000234237">
    <property type="component" value="Chromosome"/>
</dbReference>
<dbReference type="SUPFAM" id="SSF52980">
    <property type="entry name" value="Restriction endonuclease-like"/>
    <property type="match status" value="1"/>
</dbReference>
<evidence type="ECO:0000256" key="2">
    <source>
        <dbReference type="ARBA" id="ARBA00022722"/>
    </source>
</evidence>
<gene>
    <name evidence="5" type="ORF">A21D_03543</name>
</gene>
<dbReference type="InterPro" id="IPR011335">
    <property type="entry name" value="Restrct_endonuc-II-like"/>
</dbReference>
<protein>
    <submittedName>
        <fullName evidence="5">VRR-NUC domain protein</fullName>
    </submittedName>
</protein>
<proteinExistence type="predicted"/>
<comment type="cofactor">
    <cofactor evidence="1">
        <name>Mg(2+)</name>
        <dbReference type="ChEBI" id="CHEBI:18420"/>
    </cofactor>
</comment>
<accession>A0A2K9J3Q7</accession>